<reference evidence="1 2" key="1">
    <citation type="submission" date="2014-01" db="EMBL/GenBank/DDBJ databases">
        <title>Development of a Comparative Genomic Fingerprinting Assay for High Resolution Genotyping of Arcobacter butzleri.</title>
        <authorList>
            <person name="Webb A.L."/>
            <person name="Inglis G.D."/>
            <person name="Kruczkiewicz P."/>
            <person name="Selinger L.B."/>
            <person name="Taboada E.N."/>
        </authorList>
    </citation>
    <scope>NUCLEOTIDE SEQUENCE [LARGE SCALE GENOMIC DNA]</scope>
    <source>
        <strain evidence="1 2">L348</strain>
    </source>
</reference>
<accession>A0A0G9JWU6</accession>
<protein>
    <submittedName>
        <fullName evidence="1">Uncharacterized protein</fullName>
    </submittedName>
</protein>
<dbReference type="PATRIC" id="fig|1447256.3.peg.1847"/>
<comment type="caution">
    <text evidence="1">The sequence shown here is derived from an EMBL/GenBank/DDBJ whole genome shotgun (WGS) entry which is preliminary data.</text>
</comment>
<dbReference type="RefSeq" id="WP_046992996.1">
    <property type="nucleotide sequence ID" value="NZ_JAIQ01000133.1"/>
</dbReference>
<evidence type="ECO:0000313" key="1">
    <source>
        <dbReference type="EMBL" id="KLD98104.1"/>
    </source>
</evidence>
<dbReference type="AlphaFoldDB" id="A0A0G9JWU6"/>
<evidence type="ECO:0000313" key="2">
    <source>
        <dbReference type="Proteomes" id="UP000035514"/>
    </source>
</evidence>
<organism evidence="1 2">
    <name type="scientific">Aliarcobacter butzleri L348</name>
    <dbReference type="NCBI Taxonomy" id="1447256"/>
    <lineage>
        <taxon>Bacteria</taxon>
        <taxon>Pseudomonadati</taxon>
        <taxon>Campylobacterota</taxon>
        <taxon>Epsilonproteobacteria</taxon>
        <taxon>Campylobacterales</taxon>
        <taxon>Arcobacteraceae</taxon>
        <taxon>Aliarcobacter</taxon>
    </lineage>
</organism>
<gene>
    <name evidence="1" type="ORF">AA20_09455</name>
</gene>
<dbReference type="EMBL" id="JAIQ01000133">
    <property type="protein sequence ID" value="KLD98104.1"/>
    <property type="molecule type" value="Genomic_DNA"/>
</dbReference>
<name>A0A0G9JWU6_9BACT</name>
<proteinExistence type="predicted"/>
<sequence length="118" mass="13790">MFLGKCPYCDDGQIEVRKKEVRGKKVELYACSNASWVSEDGELFELSADSKCGFKIWQNALSRYGHYLKHSEVRAILNGEELELKFKSQKRYGQKQRVDYFKKVILHPEYGVEVLFDD</sequence>
<dbReference type="Proteomes" id="UP000035514">
    <property type="component" value="Unassembled WGS sequence"/>
</dbReference>